<comment type="caution">
    <text evidence="1">The sequence shown here is derived from an EMBL/GenBank/DDBJ whole genome shotgun (WGS) entry which is preliminary data.</text>
</comment>
<dbReference type="KEGG" id="pchm:VFPPC_15480"/>
<dbReference type="AlphaFoldDB" id="A0A179FVX0"/>
<organism evidence="1 2">
    <name type="scientific">Pochonia chlamydosporia 170</name>
    <dbReference type="NCBI Taxonomy" id="1380566"/>
    <lineage>
        <taxon>Eukaryota</taxon>
        <taxon>Fungi</taxon>
        <taxon>Dikarya</taxon>
        <taxon>Ascomycota</taxon>
        <taxon>Pezizomycotina</taxon>
        <taxon>Sordariomycetes</taxon>
        <taxon>Hypocreomycetidae</taxon>
        <taxon>Hypocreales</taxon>
        <taxon>Clavicipitaceae</taxon>
        <taxon>Pochonia</taxon>
    </lineage>
</organism>
<gene>
    <name evidence="1" type="ORF">VFPPC_15480</name>
</gene>
<sequence length="118" mass="13030">MHLLPQPALRLLLHPPAHPVPHILQLVRPMLLRLPEQLVPPAAEHLRARALLQRDHARNGELDGQSCRGRGGRWDICYERRVDGSGGRVAAHVVGEEGVEDRLYGCVYSVVMVGGLSV</sequence>
<evidence type="ECO:0000313" key="2">
    <source>
        <dbReference type="Proteomes" id="UP000078397"/>
    </source>
</evidence>
<dbReference type="GeneID" id="28857227"/>
<proteinExistence type="predicted"/>
<keyword evidence="2" id="KW-1185">Reference proteome</keyword>
<dbReference type="RefSeq" id="XP_018146301.2">
    <property type="nucleotide sequence ID" value="XM_018293233.2"/>
</dbReference>
<evidence type="ECO:0000313" key="1">
    <source>
        <dbReference type="EMBL" id="OAQ69764.2"/>
    </source>
</evidence>
<name>A0A179FVX0_METCM</name>
<protein>
    <submittedName>
        <fullName evidence="1">Uncharacterized protein</fullName>
    </submittedName>
</protein>
<accession>A0A179FVX0</accession>
<reference evidence="1 2" key="1">
    <citation type="journal article" date="2016" name="PLoS Pathog.">
        <title>Biosynthesis of antibiotic leucinostatins in bio-control fungus Purpureocillium lilacinum and their inhibition on phytophthora revealed by genome mining.</title>
        <authorList>
            <person name="Wang G."/>
            <person name="Liu Z."/>
            <person name="Lin R."/>
            <person name="Li E."/>
            <person name="Mao Z."/>
            <person name="Ling J."/>
            <person name="Yang Y."/>
            <person name="Yin W.B."/>
            <person name="Xie B."/>
        </authorList>
    </citation>
    <scope>NUCLEOTIDE SEQUENCE [LARGE SCALE GENOMIC DNA]</scope>
    <source>
        <strain evidence="1">170</strain>
    </source>
</reference>
<dbReference type="EMBL" id="LSBJ02000002">
    <property type="protein sequence ID" value="OAQ69764.2"/>
    <property type="molecule type" value="Genomic_DNA"/>
</dbReference>
<dbReference type="Proteomes" id="UP000078397">
    <property type="component" value="Unassembled WGS sequence"/>
</dbReference>